<evidence type="ECO:0000313" key="14">
    <source>
        <dbReference type="EMBL" id="SHL21284.1"/>
    </source>
</evidence>
<dbReference type="InterPro" id="IPR000014">
    <property type="entry name" value="PAS"/>
</dbReference>
<dbReference type="Proteomes" id="UP000184420">
    <property type="component" value="Unassembled WGS sequence"/>
</dbReference>
<accession>A0A1M6YSJ5</accession>
<proteinExistence type="predicted"/>
<dbReference type="PANTHER" id="PTHR43547:SF2">
    <property type="entry name" value="HYBRID SIGNAL TRANSDUCTION HISTIDINE KINASE C"/>
    <property type="match status" value="1"/>
</dbReference>
<dbReference type="Gene3D" id="3.30.450.20">
    <property type="entry name" value="PAS domain"/>
    <property type="match status" value="2"/>
</dbReference>
<dbReference type="SUPFAM" id="SSF55785">
    <property type="entry name" value="PYP-like sensor domain (PAS domain)"/>
    <property type="match status" value="2"/>
</dbReference>
<dbReference type="Pfam" id="PF02518">
    <property type="entry name" value="HATPase_c"/>
    <property type="match status" value="2"/>
</dbReference>
<dbReference type="SMART" id="SM00091">
    <property type="entry name" value="PAS"/>
    <property type="match status" value="2"/>
</dbReference>
<dbReference type="CDD" id="cd17574">
    <property type="entry name" value="REC_OmpR"/>
    <property type="match status" value="1"/>
</dbReference>
<dbReference type="PRINTS" id="PR00344">
    <property type="entry name" value="BCTRLSENSOR"/>
</dbReference>
<keyword evidence="3 9" id="KW-0597">Phosphoprotein</keyword>
<dbReference type="PROSITE" id="PS50109">
    <property type="entry name" value="HIS_KIN"/>
    <property type="match status" value="2"/>
</dbReference>
<dbReference type="InterPro" id="IPR005467">
    <property type="entry name" value="His_kinase_dom"/>
</dbReference>
<dbReference type="PROSITE" id="PS50110">
    <property type="entry name" value="RESPONSE_REGULATORY"/>
    <property type="match status" value="1"/>
</dbReference>
<keyword evidence="4" id="KW-0808">Transferase</keyword>
<dbReference type="FunFam" id="3.30.565.10:FF:000037">
    <property type="entry name" value="Hybrid sensor histidine kinase/response regulator"/>
    <property type="match status" value="1"/>
</dbReference>
<evidence type="ECO:0000256" key="10">
    <source>
        <dbReference type="SAM" id="Coils"/>
    </source>
</evidence>
<evidence type="ECO:0000256" key="2">
    <source>
        <dbReference type="ARBA" id="ARBA00012438"/>
    </source>
</evidence>
<keyword evidence="6 14" id="KW-0418">Kinase</keyword>
<comment type="catalytic activity">
    <reaction evidence="1">
        <text>ATP + protein L-histidine = ADP + protein N-phospho-L-histidine.</text>
        <dbReference type="EC" id="2.7.13.3"/>
    </reaction>
</comment>
<evidence type="ECO:0000259" key="13">
    <source>
        <dbReference type="PROSITE" id="PS50112"/>
    </source>
</evidence>
<dbReference type="Gene3D" id="3.40.50.2300">
    <property type="match status" value="1"/>
</dbReference>
<dbReference type="Pfam" id="PF00512">
    <property type="entry name" value="HisKA"/>
    <property type="match status" value="2"/>
</dbReference>
<dbReference type="GO" id="GO:0005524">
    <property type="term" value="F:ATP binding"/>
    <property type="evidence" value="ECO:0007669"/>
    <property type="project" value="UniProtKB-KW"/>
</dbReference>
<dbReference type="SUPFAM" id="SSF47384">
    <property type="entry name" value="Homodimeric domain of signal transducing histidine kinase"/>
    <property type="match status" value="2"/>
</dbReference>
<feature type="domain" description="Histidine kinase" evidence="11">
    <location>
        <begin position="942"/>
        <end position="1170"/>
    </location>
</feature>
<organism evidence="14 15">
    <name type="scientific">Chitinophaga jiangningensis</name>
    <dbReference type="NCBI Taxonomy" id="1419482"/>
    <lineage>
        <taxon>Bacteria</taxon>
        <taxon>Pseudomonadati</taxon>
        <taxon>Bacteroidota</taxon>
        <taxon>Chitinophagia</taxon>
        <taxon>Chitinophagales</taxon>
        <taxon>Chitinophagaceae</taxon>
        <taxon>Chitinophaga</taxon>
    </lineage>
</organism>
<dbReference type="Gene3D" id="1.10.287.130">
    <property type="match status" value="2"/>
</dbReference>
<dbReference type="PANTHER" id="PTHR43547">
    <property type="entry name" value="TWO-COMPONENT HISTIDINE KINASE"/>
    <property type="match status" value="1"/>
</dbReference>
<dbReference type="InterPro" id="IPR003594">
    <property type="entry name" value="HATPase_dom"/>
</dbReference>
<evidence type="ECO:0000256" key="5">
    <source>
        <dbReference type="ARBA" id="ARBA00022741"/>
    </source>
</evidence>
<dbReference type="CDD" id="cd00082">
    <property type="entry name" value="HisKA"/>
    <property type="match status" value="2"/>
</dbReference>
<keyword evidence="8" id="KW-0902">Two-component regulatory system</keyword>
<dbReference type="SUPFAM" id="SSF55874">
    <property type="entry name" value="ATPase domain of HSP90 chaperone/DNA topoisomerase II/histidine kinase"/>
    <property type="match status" value="2"/>
</dbReference>
<dbReference type="OrthoDB" id="9766459at2"/>
<gene>
    <name evidence="14" type="ORF">SAMN05444266_102469</name>
</gene>
<dbReference type="InterPro" id="IPR011006">
    <property type="entry name" value="CheY-like_superfamily"/>
</dbReference>
<dbReference type="CDD" id="cd16922">
    <property type="entry name" value="HATPase_EvgS-ArcB-TorS-like"/>
    <property type="match status" value="1"/>
</dbReference>
<dbReference type="InterPro" id="IPR036890">
    <property type="entry name" value="HATPase_C_sf"/>
</dbReference>
<evidence type="ECO:0000256" key="4">
    <source>
        <dbReference type="ARBA" id="ARBA00022679"/>
    </source>
</evidence>
<dbReference type="PROSITE" id="PS50112">
    <property type="entry name" value="PAS"/>
    <property type="match status" value="1"/>
</dbReference>
<evidence type="ECO:0000256" key="3">
    <source>
        <dbReference type="ARBA" id="ARBA00022553"/>
    </source>
</evidence>
<keyword evidence="10" id="KW-0175">Coiled coil</keyword>
<evidence type="ECO:0000256" key="1">
    <source>
        <dbReference type="ARBA" id="ARBA00000085"/>
    </source>
</evidence>
<evidence type="ECO:0000259" key="12">
    <source>
        <dbReference type="PROSITE" id="PS50110"/>
    </source>
</evidence>
<dbReference type="Pfam" id="PF08448">
    <property type="entry name" value="PAS_4"/>
    <property type="match status" value="1"/>
</dbReference>
<reference evidence="14 15" key="1">
    <citation type="submission" date="2016-11" db="EMBL/GenBank/DDBJ databases">
        <authorList>
            <person name="Jaros S."/>
            <person name="Januszkiewicz K."/>
            <person name="Wedrychowicz H."/>
        </authorList>
    </citation>
    <scope>NUCLEOTIDE SEQUENCE [LARGE SCALE GENOMIC DNA]</scope>
    <source>
        <strain evidence="14 15">DSM 27406</strain>
    </source>
</reference>
<protein>
    <recommendedName>
        <fullName evidence="2">histidine kinase</fullName>
        <ecNumber evidence="2">2.7.13.3</ecNumber>
    </recommendedName>
</protein>
<feature type="coiled-coil region" evidence="10">
    <location>
        <begin position="887"/>
        <end position="939"/>
    </location>
</feature>
<dbReference type="InterPro" id="IPR013656">
    <property type="entry name" value="PAS_4"/>
</dbReference>
<dbReference type="STRING" id="1419482.SAMN05444266_102469"/>
<dbReference type="RefSeq" id="WP_083549451.1">
    <property type="nucleotide sequence ID" value="NZ_FRBL01000002.1"/>
</dbReference>
<evidence type="ECO:0000256" key="8">
    <source>
        <dbReference type="ARBA" id="ARBA00023012"/>
    </source>
</evidence>
<dbReference type="InterPro" id="IPR004358">
    <property type="entry name" value="Sig_transdc_His_kin-like_C"/>
</dbReference>
<dbReference type="SMART" id="SM00387">
    <property type="entry name" value="HATPase_c"/>
    <property type="match status" value="2"/>
</dbReference>
<feature type="domain" description="PAS" evidence="13">
    <location>
        <begin position="760"/>
        <end position="831"/>
    </location>
</feature>
<dbReference type="Gene3D" id="3.30.565.10">
    <property type="entry name" value="Histidine kinase-like ATPase, C-terminal domain"/>
    <property type="match status" value="2"/>
</dbReference>
<dbReference type="SMART" id="SM00448">
    <property type="entry name" value="REC"/>
    <property type="match status" value="1"/>
</dbReference>
<dbReference type="EMBL" id="FRBL01000002">
    <property type="protein sequence ID" value="SHL21284.1"/>
    <property type="molecule type" value="Genomic_DNA"/>
</dbReference>
<dbReference type="InterPro" id="IPR003661">
    <property type="entry name" value="HisK_dim/P_dom"/>
</dbReference>
<name>A0A1M6YSJ5_9BACT</name>
<dbReference type="SUPFAM" id="SSF52172">
    <property type="entry name" value="CheY-like"/>
    <property type="match status" value="1"/>
</dbReference>
<feature type="domain" description="Histidine kinase" evidence="11">
    <location>
        <begin position="365"/>
        <end position="582"/>
    </location>
</feature>
<dbReference type="EC" id="2.7.13.3" evidence="2"/>
<keyword evidence="15" id="KW-1185">Reference proteome</keyword>
<dbReference type="Pfam" id="PF00072">
    <property type="entry name" value="Response_reg"/>
    <property type="match status" value="1"/>
</dbReference>
<dbReference type="GO" id="GO:0000155">
    <property type="term" value="F:phosphorelay sensor kinase activity"/>
    <property type="evidence" value="ECO:0007669"/>
    <property type="project" value="InterPro"/>
</dbReference>
<evidence type="ECO:0000256" key="9">
    <source>
        <dbReference type="PROSITE-ProRule" id="PRU00169"/>
    </source>
</evidence>
<dbReference type="FunFam" id="1.10.287.130:FF:000045">
    <property type="entry name" value="Two-component system sensor histidine kinase/response regulator"/>
    <property type="match status" value="1"/>
</dbReference>
<feature type="modified residue" description="4-aspartylphosphate" evidence="9">
    <location>
        <position position="684"/>
    </location>
</feature>
<evidence type="ECO:0000256" key="6">
    <source>
        <dbReference type="ARBA" id="ARBA00022777"/>
    </source>
</evidence>
<sequence>MGQYMSVNVQANKELPASSGAGSFLMGGGQMGAMMRDYDWEQTILGAPQSWDASLKTCIRIMLTSPQPMFIWWGKESLINLYNDAYAAFLNAKHPQALGMSGRTVWSEVWEELQPKVDKVYQNEGTYDDGAMFIMHRKGYAEETYVNFSYSPIAGDDGVVKGLFCVCEDETDRVITTRQLATLKEVGALSFDKRITDTLYQNIIESLGANNKDFPFAGIYEIKQDDASVRLKASIGMHKNSNVLPADFSLQAADSTIHTAIHENKIVLAPVNPDITDLPTGFWKVPPSQLAYIPIGIPGKEYPYALIITALSPYRLYDDVYKQFCISIAERLSLELSKMLVLEEETKRAEALAEIDRSKTVFFSNISHEFRTPLTLILGSLESLLENNADLSTRHQEMMDASHRNALRMLKLVNTLLDFSRIESGKMQANFTKVDVGTLTQKLASNFNTLMDRAGLAYNIHIEAISQPVYVDIQMWEKILFNLLSNAFKYTWKGSVTVKLFTTNEQLVLEVSDTGIGIPAADLTKIFERFHQVQGSAGRSYEGSGIGLSLTRELVWFHKGQITVESKEGAGSVFRVTIPVGNAHLSQTQISTSLSFPDVMSDIYLEEATDMLRNMRVTDRINPAAGQAPSDIGKDTILVVDDNADMRQYLKALLEKDYNVICAVNGLEALIKIRREQPALVLTDVMMPIMDGAQLVSEIRSSPSTASLPVIILSARAGEECRMEGYDFGADDYLIKPFSAKELRARVAGQIKTHKIRTDAQSQLHNIFKVAPAAIAVVQGSDFKFVLGNAAYQKMVNRSESDLVGKTVREVFPEIDGQGVMEILNQVYQSERPLAMKEFPLRLNIAPDHAKELHYFDFAVEPLRNSVGVMYALLVLAVDVTEQVIANKRLIESEQKLSKLAEELETMVIERTEELRLANETLELKNQELNKQNQELASFNYIASHDLQEPLRKIQTFASRIIEMDETHLSERARDFLHRMNGAAARMQQLIVDLLSFTRLRGNTDGQFEVTSLDVIIEAVKSDLSEVIAEKNATIIVQHNCTPSIIPLKFRQLMQNLFSNALKFSRPGIPPVIEVKCETIDNREKLLPAYATDTQLCHISVQDNGVGFEQKFSNKIFEVFQRLHDKATYQGTGIGLAIVKKIVENHDGIVIATGELEKGARFDIYIPMRE</sequence>
<feature type="domain" description="Response regulatory" evidence="12">
    <location>
        <begin position="636"/>
        <end position="751"/>
    </location>
</feature>
<keyword evidence="5" id="KW-0547">Nucleotide-binding</keyword>
<dbReference type="InterPro" id="IPR035965">
    <property type="entry name" value="PAS-like_dom_sf"/>
</dbReference>
<evidence type="ECO:0000256" key="7">
    <source>
        <dbReference type="ARBA" id="ARBA00022840"/>
    </source>
</evidence>
<dbReference type="InterPro" id="IPR001789">
    <property type="entry name" value="Sig_transdc_resp-reg_receiver"/>
</dbReference>
<dbReference type="AlphaFoldDB" id="A0A1M6YSJ5"/>
<dbReference type="InterPro" id="IPR036097">
    <property type="entry name" value="HisK_dim/P_sf"/>
</dbReference>
<evidence type="ECO:0000259" key="11">
    <source>
        <dbReference type="PROSITE" id="PS50109"/>
    </source>
</evidence>
<keyword evidence="7" id="KW-0067">ATP-binding</keyword>
<dbReference type="SMART" id="SM00388">
    <property type="entry name" value="HisKA"/>
    <property type="match status" value="2"/>
</dbReference>
<evidence type="ECO:0000313" key="15">
    <source>
        <dbReference type="Proteomes" id="UP000184420"/>
    </source>
</evidence>